<protein>
    <submittedName>
        <fullName evidence="1">GL24832</fullName>
    </submittedName>
</protein>
<dbReference type="EMBL" id="CH479188">
    <property type="protein sequence ID" value="EDW40538.1"/>
    <property type="molecule type" value="Genomic_DNA"/>
</dbReference>
<dbReference type="HOGENOM" id="CLU_1919226_0_0_1"/>
<proteinExistence type="predicted"/>
<reference evidence="1 2" key="1">
    <citation type="journal article" date="2007" name="Nature">
        <title>Evolution of genes and genomes on the Drosophila phylogeny.</title>
        <authorList>
            <consortium name="Drosophila 12 Genomes Consortium"/>
            <person name="Clark A.G."/>
            <person name="Eisen M.B."/>
            <person name="Smith D.R."/>
            <person name="Bergman C.M."/>
            <person name="Oliver B."/>
            <person name="Markow T.A."/>
            <person name="Kaufman T.C."/>
            <person name="Kellis M."/>
            <person name="Gelbart W."/>
            <person name="Iyer V.N."/>
            <person name="Pollard D.A."/>
            <person name="Sackton T.B."/>
            <person name="Larracuente A.M."/>
            <person name="Singh N.D."/>
            <person name="Abad J.P."/>
            <person name="Abt D.N."/>
            <person name="Adryan B."/>
            <person name="Aguade M."/>
            <person name="Akashi H."/>
            <person name="Anderson W.W."/>
            <person name="Aquadro C.F."/>
            <person name="Ardell D.H."/>
            <person name="Arguello R."/>
            <person name="Artieri C.G."/>
            <person name="Barbash D.A."/>
            <person name="Barker D."/>
            <person name="Barsanti P."/>
            <person name="Batterham P."/>
            <person name="Batzoglou S."/>
            <person name="Begun D."/>
            <person name="Bhutkar A."/>
            <person name="Blanco E."/>
            <person name="Bosak S.A."/>
            <person name="Bradley R.K."/>
            <person name="Brand A.D."/>
            <person name="Brent M.R."/>
            <person name="Brooks A.N."/>
            <person name="Brown R.H."/>
            <person name="Butlin R.K."/>
            <person name="Caggese C."/>
            <person name="Calvi B.R."/>
            <person name="Bernardo de Carvalho A."/>
            <person name="Caspi A."/>
            <person name="Castrezana S."/>
            <person name="Celniker S.E."/>
            <person name="Chang J.L."/>
            <person name="Chapple C."/>
            <person name="Chatterji S."/>
            <person name="Chinwalla A."/>
            <person name="Civetta A."/>
            <person name="Clifton S.W."/>
            <person name="Comeron J.M."/>
            <person name="Costello J.C."/>
            <person name="Coyne J.A."/>
            <person name="Daub J."/>
            <person name="David R.G."/>
            <person name="Delcher A.L."/>
            <person name="Delehaunty K."/>
            <person name="Do C.B."/>
            <person name="Ebling H."/>
            <person name="Edwards K."/>
            <person name="Eickbush T."/>
            <person name="Evans J.D."/>
            <person name="Filipski A."/>
            <person name="Findeiss S."/>
            <person name="Freyhult E."/>
            <person name="Fulton L."/>
            <person name="Fulton R."/>
            <person name="Garcia A.C."/>
            <person name="Gardiner A."/>
            <person name="Garfield D.A."/>
            <person name="Garvin B.E."/>
            <person name="Gibson G."/>
            <person name="Gilbert D."/>
            <person name="Gnerre S."/>
            <person name="Godfrey J."/>
            <person name="Good R."/>
            <person name="Gotea V."/>
            <person name="Gravely B."/>
            <person name="Greenberg A.J."/>
            <person name="Griffiths-Jones S."/>
            <person name="Gross S."/>
            <person name="Guigo R."/>
            <person name="Gustafson E.A."/>
            <person name="Haerty W."/>
            <person name="Hahn M.W."/>
            <person name="Halligan D.L."/>
            <person name="Halpern A.L."/>
            <person name="Halter G.M."/>
            <person name="Han M.V."/>
            <person name="Heger A."/>
            <person name="Hillier L."/>
            <person name="Hinrichs A.S."/>
            <person name="Holmes I."/>
            <person name="Hoskins R.A."/>
            <person name="Hubisz M.J."/>
            <person name="Hultmark D."/>
            <person name="Huntley M.A."/>
            <person name="Jaffe D.B."/>
            <person name="Jagadeeshan S."/>
            <person name="Jeck W.R."/>
            <person name="Johnson J."/>
            <person name="Jones C.D."/>
            <person name="Jordan W.C."/>
            <person name="Karpen G.H."/>
            <person name="Kataoka E."/>
            <person name="Keightley P.D."/>
            <person name="Kheradpour P."/>
            <person name="Kirkness E.F."/>
            <person name="Koerich L.B."/>
            <person name="Kristiansen K."/>
            <person name="Kudrna D."/>
            <person name="Kulathinal R.J."/>
            <person name="Kumar S."/>
            <person name="Kwok R."/>
            <person name="Lander E."/>
            <person name="Langley C.H."/>
            <person name="Lapoint R."/>
            <person name="Lazzaro B.P."/>
            <person name="Lee S.J."/>
            <person name="Levesque L."/>
            <person name="Li R."/>
            <person name="Lin C.F."/>
            <person name="Lin M.F."/>
            <person name="Lindblad-Toh K."/>
            <person name="Llopart A."/>
            <person name="Long M."/>
            <person name="Low L."/>
            <person name="Lozovsky E."/>
            <person name="Lu J."/>
            <person name="Luo M."/>
            <person name="Machado C.A."/>
            <person name="Makalowski W."/>
            <person name="Marzo M."/>
            <person name="Matsuda M."/>
            <person name="Matzkin L."/>
            <person name="McAllister B."/>
            <person name="McBride C.S."/>
            <person name="McKernan B."/>
            <person name="McKernan K."/>
            <person name="Mendez-Lago M."/>
            <person name="Minx P."/>
            <person name="Mollenhauer M.U."/>
            <person name="Montooth K."/>
            <person name="Mount S.M."/>
            <person name="Mu X."/>
            <person name="Myers E."/>
            <person name="Negre B."/>
            <person name="Newfeld S."/>
            <person name="Nielsen R."/>
            <person name="Noor M.A."/>
            <person name="O'Grady P."/>
            <person name="Pachter L."/>
            <person name="Papaceit M."/>
            <person name="Parisi M.J."/>
            <person name="Parisi M."/>
            <person name="Parts L."/>
            <person name="Pedersen J.S."/>
            <person name="Pesole G."/>
            <person name="Phillippy A.M."/>
            <person name="Ponting C.P."/>
            <person name="Pop M."/>
            <person name="Porcelli D."/>
            <person name="Powell J.R."/>
            <person name="Prohaska S."/>
            <person name="Pruitt K."/>
            <person name="Puig M."/>
            <person name="Quesneville H."/>
            <person name="Ram K.R."/>
            <person name="Rand D."/>
            <person name="Rasmussen M.D."/>
            <person name="Reed L.K."/>
            <person name="Reenan R."/>
            <person name="Reily A."/>
            <person name="Remington K.A."/>
            <person name="Rieger T.T."/>
            <person name="Ritchie M.G."/>
            <person name="Robin C."/>
            <person name="Rogers Y.H."/>
            <person name="Rohde C."/>
            <person name="Rozas J."/>
            <person name="Rubenfield M.J."/>
            <person name="Ruiz A."/>
            <person name="Russo S."/>
            <person name="Salzberg S.L."/>
            <person name="Sanchez-Gracia A."/>
            <person name="Saranga D.J."/>
            <person name="Sato H."/>
            <person name="Schaeffer S.W."/>
            <person name="Schatz M.C."/>
            <person name="Schlenke T."/>
            <person name="Schwartz R."/>
            <person name="Segarra C."/>
            <person name="Singh R.S."/>
            <person name="Sirot L."/>
            <person name="Sirota M."/>
            <person name="Sisneros N.B."/>
            <person name="Smith C.D."/>
            <person name="Smith T.F."/>
            <person name="Spieth J."/>
            <person name="Stage D.E."/>
            <person name="Stark A."/>
            <person name="Stephan W."/>
            <person name="Strausberg R.L."/>
            <person name="Strempel S."/>
            <person name="Sturgill D."/>
            <person name="Sutton G."/>
            <person name="Sutton G.G."/>
            <person name="Tao W."/>
            <person name="Teichmann S."/>
            <person name="Tobari Y.N."/>
            <person name="Tomimura Y."/>
            <person name="Tsolas J.M."/>
            <person name="Valente V.L."/>
            <person name="Venter E."/>
            <person name="Venter J.C."/>
            <person name="Vicario S."/>
            <person name="Vieira F.G."/>
            <person name="Vilella A.J."/>
            <person name="Villasante A."/>
            <person name="Walenz B."/>
            <person name="Wang J."/>
            <person name="Wasserman M."/>
            <person name="Watts T."/>
            <person name="Wilson D."/>
            <person name="Wilson R.K."/>
            <person name="Wing R.A."/>
            <person name="Wolfner M.F."/>
            <person name="Wong A."/>
            <person name="Wong G.K."/>
            <person name="Wu C.I."/>
            <person name="Wu G."/>
            <person name="Yamamoto D."/>
            <person name="Yang H.P."/>
            <person name="Yang S.P."/>
            <person name="Yorke J.A."/>
            <person name="Yoshida K."/>
            <person name="Zdobnov E."/>
            <person name="Zhang P."/>
            <person name="Zhang Y."/>
            <person name="Zimin A.V."/>
            <person name="Baldwin J."/>
            <person name="Abdouelleil A."/>
            <person name="Abdulkadir J."/>
            <person name="Abebe A."/>
            <person name="Abera B."/>
            <person name="Abreu J."/>
            <person name="Acer S.C."/>
            <person name="Aftuck L."/>
            <person name="Alexander A."/>
            <person name="An P."/>
            <person name="Anderson E."/>
            <person name="Anderson S."/>
            <person name="Arachi H."/>
            <person name="Azer M."/>
            <person name="Bachantsang P."/>
            <person name="Barry A."/>
            <person name="Bayul T."/>
            <person name="Berlin A."/>
            <person name="Bessette D."/>
            <person name="Bloom T."/>
            <person name="Blye J."/>
            <person name="Boguslavskiy L."/>
            <person name="Bonnet C."/>
            <person name="Boukhgalter B."/>
            <person name="Bourzgui I."/>
            <person name="Brown A."/>
            <person name="Cahill P."/>
            <person name="Channer S."/>
            <person name="Cheshatsang Y."/>
            <person name="Chuda L."/>
            <person name="Citroen M."/>
            <person name="Collymore A."/>
            <person name="Cooke P."/>
            <person name="Costello M."/>
            <person name="D'Aco K."/>
            <person name="Daza R."/>
            <person name="De Haan G."/>
            <person name="DeGray S."/>
            <person name="DeMaso C."/>
            <person name="Dhargay N."/>
            <person name="Dooley K."/>
            <person name="Dooley E."/>
            <person name="Doricent M."/>
            <person name="Dorje P."/>
            <person name="Dorjee K."/>
            <person name="Dupes A."/>
            <person name="Elong R."/>
            <person name="Falk J."/>
            <person name="Farina A."/>
            <person name="Faro S."/>
            <person name="Ferguson D."/>
            <person name="Fisher S."/>
            <person name="Foley C.D."/>
            <person name="Franke A."/>
            <person name="Friedrich D."/>
            <person name="Gadbois L."/>
            <person name="Gearin G."/>
            <person name="Gearin C.R."/>
            <person name="Giannoukos G."/>
            <person name="Goode T."/>
            <person name="Graham J."/>
            <person name="Grandbois E."/>
            <person name="Grewal S."/>
            <person name="Gyaltsen K."/>
            <person name="Hafez N."/>
            <person name="Hagos B."/>
            <person name="Hall J."/>
            <person name="Henson C."/>
            <person name="Hollinger A."/>
            <person name="Honan T."/>
            <person name="Huard M.D."/>
            <person name="Hughes L."/>
            <person name="Hurhula B."/>
            <person name="Husby M.E."/>
            <person name="Kamat A."/>
            <person name="Kanga B."/>
            <person name="Kashin S."/>
            <person name="Khazanovich D."/>
            <person name="Kisner P."/>
            <person name="Lance K."/>
            <person name="Lara M."/>
            <person name="Lee W."/>
            <person name="Lennon N."/>
            <person name="Letendre F."/>
            <person name="LeVine R."/>
            <person name="Lipovsky A."/>
            <person name="Liu X."/>
            <person name="Liu J."/>
            <person name="Liu S."/>
            <person name="Lokyitsang T."/>
            <person name="Lokyitsang Y."/>
            <person name="Lubonja R."/>
            <person name="Lui A."/>
            <person name="MacDonald P."/>
            <person name="Magnisalis V."/>
            <person name="Maru K."/>
            <person name="Matthews C."/>
            <person name="McCusker W."/>
            <person name="McDonough S."/>
            <person name="Mehta T."/>
            <person name="Meldrim J."/>
            <person name="Meneus L."/>
            <person name="Mihai O."/>
            <person name="Mihalev A."/>
            <person name="Mihova T."/>
            <person name="Mittelman R."/>
            <person name="Mlenga V."/>
            <person name="Montmayeur A."/>
            <person name="Mulrain L."/>
            <person name="Navidi A."/>
            <person name="Naylor J."/>
            <person name="Negash T."/>
            <person name="Nguyen T."/>
            <person name="Nguyen N."/>
            <person name="Nicol R."/>
            <person name="Norbu C."/>
            <person name="Norbu N."/>
            <person name="Novod N."/>
            <person name="O'Neill B."/>
            <person name="Osman S."/>
            <person name="Markiewicz E."/>
            <person name="Oyono O.L."/>
            <person name="Patti C."/>
            <person name="Phunkhang P."/>
            <person name="Pierre F."/>
            <person name="Priest M."/>
            <person name="Raghuraman S."/>
            <person name="Rege F."/>
            <person name="Reyes R."/>
            <person name="Rise C."/>
            <person name="Rogov P."/>
            <person name="Ross K."/>
            <person name="Ryan E."/>
            <person name="Settipalli S."/>
            <person name="Shea T."/>
            <person name="Sherpa N."/>
            <person name="Shi L."/>
            <person name="Shih D."/>
            <person name="Sparrow T."/>
            <person name="Spaulding J."/>
            <person name="Stalker J."/>
            <person name="Stange-Thomann N."/>
            <person name="Stavropoulos S."/>
            <person name="Stone C."/>
            <person name="Strader C."/>
            <person name="Tesfaye S."/>
            <person name="Thomson T."/>
            <person name="Thoulutsang Y."/>
            <person name="Thoulutsang D."/>
            <person name="Topham K."/>
            <person name="Topping I."/>
            <person name="Tsamla T."/>
            <person name="Vassiliev H."/>
            <person name="Vo A."/>
            <person name="Wangchuk T."/>
            <person name="Wangdi T."/>
            <person name="Weiand M."/>
            <person name="Wilkinson J."/>
            <person name="Wilson A."/>
            <person name="Yadav S."/>
            <person name="Young G."/>
            <person name="Yu Q."/>
            <person name="Zembek L."/>
            <person name="Zhong D."/>
            <person name="Zimmer A."/>
            <person name="Zwirko Z."/>
            <person name="Jaffe D.B."/>
            <person name="Alvarez P."/>
            <person name="Brockman W."/>
            <person name="Butler J."/>
            <person name="Chin C."/>
            <person name="Gnerre S."/>
            <person name="Grabherr M."/>
            <person name="Kleber M."/>
            <person name="Mauceli E."/>
            <person name="MacCallum I."/>
        </authorList>
    </citation>
    <scope>NUCLEOTIDE SEQUENCE [LARGE SCALE GENOMIC DNA]</scope>
    <source>
        <strain evidence="2">MSH-3 / Tucson 14011-0111.49</strain>
    </source>
</reference>
<gene>
    <name evidence="1" type="primary">Dper\GL24832</name>
    <name evidence="1" type="ORF">Dper_GL24832</name>
</gene>
<accession>B4GS03</accession>
<name>B4GS03_DROPE</name>
<evidence type="ECO:0000313" key="2">
    <source>
        <dbReference type="Proteomes" id="UP000008744"/>
    </source>
</evidence>
<dbReference type="Proteomes" id="UP000008744">
    <property type="component" value="Unassembled WGS sequence"/>
</dbReference>
<dbReference type="AlphaFoldDB" id="B4GS03"/>
<evidence type="ECO:0000313" key="1">
    <source>
        <dbReference type="EMBL" id="EDW40538.1"/>
    </source>
</evidence>
<organism evidence="2">
    <name type="scientific">Drosophila persimilis</name>
    <name type="common">Fruit fly</name>
    <dbReference type="NCBI Taxonomy" id="7234"/>
    <lineage>
        <taxon>Eukaryota</taxon>
        <taxon>Metazoa</taxon>
        <taxon>Ecdysozoa</taxon>
        <taxon>Arthropoda</taxon>
        <taxon>Hexapoda</taxon>
        <taxon>Insecta</taxon>
        <taxon>Pterygota</taxon>
        <taxon>Neoptera</taxon>
        <taxon>Endopterygota</taxon>
        <taxon>Diptera</taxon>
        <taxon>Brachycera</taxon>
        <taxon>Muscomorpha</taxon>
        <taxon>Ephydroidea</taxon>
        <taxon>Drosophilidae</taxon>
        <taxon>Drosophila</taxon>
        <taxon>Sophophora</taxon>
    </lineage>
</organism>
<sequence>MAVDVDVDVDVDGARQSSTETALIDKELLHLCRLEQFIIICVTCGYHQPDPDHHQDRDHRDLPFRSSQLLLIPLGCFNAQKPWTWTWSDFHLAGSLSAPRLPASIHMNEFSICCMSIVLATAARVLPFRPGT</sequence>
<keyword evidence="2" id="KW-1185">Reference proteome</keyword>